<evidence type="ECO:0000256" key="1">
    <source>
        <dbReference type="SAM" id="Phobius"/>
    </source>
</evidence>
<proteinExistence type="predicted"/>
<evidence type="ECO:0000313" key="3">
    <source>
        <dbReference type="Proteomes" id="UP000000392"/>
    </source>
</evidence>
<dbReference type="KEGG" id="acd:AOLE_14890"/>
<protein>
    <recommendedName>
        <fullName evidence="4">DUF4760 domain-containing protein</fullName>
    </recommendedName>
</protein>
<evidence type="ECO:0000313" key="2">
    <source>
        <dbReference type="EMBL" id="ADI91865.1"/>
    </source>
</evidence>
<dbReference type="Proteomes" id="UP000000392">
    <property type="component" value="Chromosome"/>
</dbReference>
<dbReference type="RefSeq" id="WP_013198695.1">
    <property type="nucleotide sequence ID" value="NC_014259.1"/>
</dbReference>
<organism evidence="2 3">
    <name type="scientific">Acinetobacter oleivorans (strain JCM 16667 / KCTC 23045 / DR1)</name>
    <dbReference type="NCBI Taxonomy" id="436717"/>
    <lineage>
        <taxon>Bacteria</taxon>
        <taxon>Pseudomonadati</taxon>
        <taxon>Pseudomonadota</taxon>
        <taxon>Gammaproteobacteria</taxon>
        <taxon>Moraxellales</taxon>
        <taxon>Moraxellaceae</taxon>
        <taxon>Acinetobacter</taxon>
    </lineage>
</organism>
<keyword evidence="1" id="KW-1133">Transmembrane helix</keyword>
<keyword evidence="1" id="KW-0812">Transmembrane</keyword>
<name>A0AAN0PAH0_ACISD</name>
<accession>A0AAN0PAH0</accession>
<feature type="transmembrane region" description="Helical" evidence="1">
    <location>
        <begin position="44"/>
        <end position="65"/>
    </location>
</feature>
<keyword evidence="1" id="KW-0472">Membrane</keyword>
<dbReference type="AlphaFoldDB" id="A0AAN0PAH0"/>
<dbReference type="GeneID" id="69417153"/>
<sequence length="233" mass="27030">MNKSAISISIFIIGLILLLLLICIFGILYFYWGNSKAIQDSLSTTGSIFGAIATLGAAGIAAYLFNDWREEHDHNFKSNILLEYLNRLDILEEISNRYLSSLKYHSKVYSSQYKTMFSSGTHLEVFIELIEYHHESFYESGFNTWTNANKFSLLDNSEFKEVYQNIIRNLNMSFDLRYSINNLLRDNKFEDISENKIQNEIDLAIQEIIKALEQIKSIQKNAILEIKSIKKHL</sequence>
<gene>
    <name evidence="2" type="ordered locus">AOLE_14890</name>
</gene>
<dbReference type="EMBL" id="CP002080">
    <property type="protein sequence ID" value="ADI91865.1"/>
    <property type="molecule type" value="Genomic_DNA"/>
</dbReference>
<feature type="transmembrane region" description="Helical" evidence="1">
    <location>
        <begin position="6"/>
        <end position="32"/>
    </location>
</feature>
<reference evidence="2 3" key="1">
    <citation type="journal article" date="2010" name="J. Bacteriol.">
        <title>Complete genome sequence of the diesel-degrading Acinetobacter sp. strain DR1.</title>
        <authorList>
            <person name="Jung J."/>
            <person name="Baek J.H."/>
            <person name="Park W."/>
        </authorList>
    </citation>
    <scope>NUCLEOTIDE SEQUENCE [LARGE SCALE GENOMIC DNA]</scope>
    <source>
        <strain evidence="3">JCM 16667 / KCTC 23045 / DR1</strain>
    </source>
</reference>
<evidence type="ECO:0008006" key="4">
    <source>
        <dbReference type="Google" id="ProtNLM"/>
    </source>
</evidence>